<name>A0A8S9WZS2_APOLU</name>
<evidence type="ECO:0000256" key="4">
    <source>
        <dbReference type="SAM" id="MobiDB-lite"/>
    </source>
</evidence>
<feature type="compositionally biased region" description="Basic and acidic residues" evidence="4">
    <location>
        <begin position="1386"/>
        <end position="1396"/>
    </location>
</feature>
<feature type="compositionally biased region" description="Basic and acidic residues" evidence="4">
    <location>
        <begin position="1473"/>
        <end position="1522"/>
    </location>
</feature>
<feature type="region of interest" description="Disordered" evidence="4">
    <location>
        <begin position="1853"/>
        <end position="1919"/>
    </location>
</feature>
<dbReference type="InterPro" id="IPR003599">
    <property type="entry name" value="Ig_sub"/>
</dbReference>
<proteinExistence type="predicted"/>
<dbReference type="Gene3D" id="2.60.40.10">
    <property type="entry name" value="Immunoglobulins"/>
    <property type="match status" value="3"/>
</dbReference>
<dbReference type="Proteomes" id="UP000466442">
    <property type="component" value="Unassembled WGS sequence"/>
</dbReference>
<feature type="region of interest" description="Disordered" evidence="4">
    <location>
        <begin position="1386"/>
        <end position="1522"/>
    </location>
</feature>
<feature type="region of interest" description="Disordered" evidence="4">
    <location>
        <begin position="1574"/>
        <end position="1694"/>
    </location>
</feature>
<reference evidence="6" key="1">
    <citation type="journal article" date="2021" name="Mol. Ecol. Resour.">
        <title>Apolygus lucorum genome provides insights into omnivorousness and mesophyll feeding.</title>
        <authorList>
            <person name="Liu Y."/>
            <person name="Liu H."/>
            <person name="Wang H."/>
            <person name="Huang T."/>
            <person name="Liu B."/>
            <person name="Yang B."/>
            <person name="Yin L."/>
            <person name="Li B."/>
            <person name="Zhang Y."/>
            <person name="Zhang S."/>
            <person name="Jiang F."/>
            <person name="Zhang X."/>
            <person name="Ren Y."/>
            <person name="Wang B."/>
            <person name="Wang S."/>
            <person name="Lu Y."/>
            <person name="Wu K."/>
            <person name="Fan W."/>
            <person name="Wang G."/>
        </authorList>
    </citation>
    <scope>NUCLEOTIDE SEQUENCE</scope>
    <source>
        <strain evidence="6">12Hb</strain>
    </source>
</reference>
<feature type="compositionally biased region" description="Basic and acidic residues" evidence="4">
    <location>
        <begin position="1799"/>
        <end position="1811"/>
    </location>
</feature>
<dbReference type="SUPFAM" id="SSF48726">
    <property type="entry name" value="Immunoglobulin"/>
    <property type="match status" value="3"/>
</dbReference>
<dbReference type="Pfam" id="PF07679">
    <property type="entry name" value="I-set"/>
    <property type="match status" value="3"/>
</dbReference>
<evidence type="ECO:0000259" key="5">
    <source>
        <dbReference type="PROSITE" id="PS50835"/>
    </source>
</evidence>
<evidence type="ECO:0000256" key="3">
    <source>
        <dbReference type="ARBA" id="ARBA00023319"/>
    </source>
</evidence>
<dbReference type="InterPro" id="IPR013098">
    <property type="entry name" value="Ig_I-set"/>
</dbReference>
<feature type="compositionally biased region" description="Low complexity" evidence="4">
    <location>
        <begin position="1898"/>
        <end position="1919"/>
    </location>
</feature>
<dbReference type="GO" id="GO:0007156">
    <property type="term" value="P:homophilic cell adhesion via plasma membrane adhesion molecules"/>
    <property type="evidence" value="ECO:0007669"/>
    <property type="project" value="TreeGrafter"/>
</dbReference>
<keyword evidence="2" id="KW-1015">Disulfide bond</keyword>
<dbReference type="InterPro" id="IPR013783">
    <property type="entry name" value="Ig-like_fold"/>
</dbReference>
<dbReference type="FunFam" id="2.60.40.10:FF:000032">
    <property type="entry name" value="palladin isoform X1"/>
    <property type="match status" value="1"/>
</dbReference>
<dbReference type="GO" id="GO:0050808">
    <property type="term" value="P:synapse organization"/>
    <property type="evidence" value="ECO:0007669"/>
    <property type="project" value="TreeGrafter"/>
</dbReference>
<dbReference type="InterPro" id="IPR050958">
    <property type="entry name" value="Cell_Adh-Cytoskel_Orgn"/>
</dbReference>
<feature type="domain" description="Ig-like" evidence="5">
    <location>
        <begin position="1954"/>
        <end position="2051"/>
    </location>
</feature>
<feature type="region of interest" description="Disordered" evidence="4">
    <location>
        <begin position="729"/>
        <end position="897"/>
    </location>
</feature>
<feature type="compositionally biased region" description="Basic and acidic residues" evidence="4">
    <location>
        <begin position="1406"/>
        <end position="1466"/>
    </location>
</feature>
<feature type="region of interest" description="Disordered" evidence="4">
    <location>
        <begin position="911"/>
        <end position="942"/>
    </location>
</feature>
<feature type="region of interest" description="Disordered" evidence="4">
    <location>
        <begin position="997"/>
        <end position="1264"/>
    </location>
</feature>
<dbReference type="GO" id="GO:0043025">
    <property type="term" value="C:neuronal cell body"/>
    <property type="evidence" value="ECO:0007669"/>
    <property type="project" value="TreeGrafter"/>
</dbReference>
<dbReference type="EMBL" id="WIXP02000013">
    <property type="protein sequence ID" value="KAF6200835.1"/>
    <property type="molecule type" value="Genomic_DNA"/>
</dbReference>
<feature type="region of interest" description="Disordered" evidence="4">
    <location>
        <begin position="656"/>
        <end position="701"/>
    </location>
</feature>
<protein>
    <recommendedName>
        <fullName evidence="5">Ig-like domain-containing protein</fullName>
    </recommendedName>
</protein>
<evidence type="ECO:0000313" key="6">
    <source>
        <dbReference type="EMBL" id="KAF6200835.1"/>
    </source>
</evidence>
<evidence type="ECO:0000256" key="2">
    <source>
        <dbReference type="ARBA" id="ARBA00023157"/>
    </source>
</evidence>
<feature type="compositionally biased region" description="Polar residues" evidence="4">
    <location>
        <begin position="1818"/>
        <end position="1832"/>
    </location>
</feature>
<sequence length="2326" mass="268115">MQTEAVKLLKSDLKDSERLKKAVAILIDIPKDKENLKMSVVNEPLIALRATLDSLGASCAPEDVIRCTAEPIKALKGVVSDVKQSGEHSQLVDICQSIIDKVETGKEAIQNELIELLKSDVVNVATLKKAVTTLVSIPQDKSQKPVEMIMKPLAALRAKLEKMNLKSGAVDIVRETIEPVKTLKIVVRDLKKSGEQSQLLEICDLVIHKAEKGKVAMQEQAAELLRGEMEDPSKLKEAVSILVSVPKDEELKISSIDASLVALQNKLIGLTSSSSPQEIVMCTIEPVKAMKKVVSDVRQVGEKSGLLDVCELVIVKVEQCKDAMQKEAEGLLAENTCDAMKLKKAVGIVLDIPKDNEEKISKVNEPLTILKKKLDALSSESRPEDIVRGTSEPIQNLKAVVSILKKESKKSKLLDVCGAIIVKAEQGKELMQKEAAQLISGELRDIAKLKKAVGLLIDIPKDKEDGISTVNAPLIAMQARLDKISSRAKPGEIHKGIEEDIKELEQVVTQLDATGQKSSLAELCHNIVKHVESGREKVKTLADIGKMIKIGVKTIQQLSEVSETLSLLNTSCEPLKEPINSLKSKLAFLHQSSNIEDFVPDLIDSMKTLKKTASSLEKVSVQNDLLQNTIALIEHLEPIFQINKLEQEELKKKAKMEQEKREKEEKARQLKEEEDKKAKLEKERLAKDEQEKKAKQEEKERILKEEAEKQAQLEKERLLKEEQDMKVKLEQEKKEKEEQEVKAKAEKEKKEREEKESKDKLEQEKKEKEEKAKLEKERKEKEESDKKAKLEKEKKEQEKKQKEESDKQAKLEKENKEKEEQEKKEKEEKEKKAKLDKENKEKEELAKKEKEEKEKKAKLEKENKEKQEQAKKEKEEKEKKAKLEKEKKEKEEQEKKEKLELEKKEKLELEKKEKEEQEKKEKLELERKEKEAQEKKEKEEKEKIAKLEKEKKEKEEKEKIAKLEKEKKEKEEKEKIAKLEKEKKEKEEKDKIAKLEKEKKEKEEKEKMAKLEKEKKEKEEKDKKQKEESDKKAKLEKEKKEKEEQEKKEKLELEKKEKLELERKEKGAQEKKEKLELEKKEKLELERKEKEAQEKKEKEEKESIIQLELEKKEKDEKDTKTKIEQEKKKQEEKMEREKKEIEEKDKKEKENKEKEEEAKKARLIVEENAKKEKDKKLKGEEKDTKSKRDEEVKLLESETEKKKKEEQNMSKVDEQKKKEQKDGKVKPDGEKVKVDELKQKEDEMKLEEERRRKSIEDKEKAELEKKAREKQQSLSYVDDMISKGVITIAQLKLVIEIMRLYKHVCPALSEPLDSLSVCLESLYEKSEISDFVLDLMQPMLKLKRATDSAGSSSEESGLLSVSFKLLSHLEPVLHLGDVDRKEKQREEIQRLTKQKEEEEIQAKAARSKDEEIEKERIDAELRKAKAKAEEEKKQEEAKRKQKKAEQKIKESKEIESAKKETKKDESVAQILEQQEKQTIKENEDAGKTKPKAENESKFIEQKVTQDVEAEKKIDEPESRKAEALKRKEIIVEKKTDRESRNAKLKEEAETRAKIIEEAREKERQEKRLRMQQEIEQLEEDEKNRREKDKVDRETRALEDKKKLEKEKEEVEQRERNIKAKLEQVKREKRELEMEEQNKMMQARKQERERQEQEEIARKEKEEARIRTQQEREQEMKKHRLKELERREAELDTMRSRESLRKAHLDDVCKREVAKGISKSLDAVYLSSSEKLHKSPMEYSASVTTMNARDAGVHSSRGISVVELMDYQPPPVRPERTKKYDHRKAVADREFDKQPTVSKWESRLRDLSPETRRRPKELTTYTPPSSNQDLTTHTWDKSKEQSWRHLEYPTPEYDAPSAYHRSRRSVSPMRDFGSTQSVGGTRYQAAPQPVQPYHRSRRSLSPLERSLNQPYSGSTVSLTSVGSRKHIDELTSARIRPPTPTRSYVPTRSGSISKPHQRAYIVNGLVDKTVIHGGKIRLSCNIGGDPNPSIEWMKDGKSIAYHTEASRYKTECNYGVACLEVEGARLSDAGQYTCVVKNVDGQTATTCTVRVALNDDDDKEWESIENELEANMPREVCLSIKGSAFGMPRVTGLVADPVVPCGGTIAVHVQVAGCHRPEVTWLHGGAPLPKYSPRVHYFEDGGLFTLLLEGATPSESGVYTCRVSGRGRGAVDTATTVQVVEKRGHEKPAIFTAKPDTRMTLTAGDDMTLTCYVGGEPRPQVMLTKGIKDITTSCRTLKEIFGEYVRLTLKRVTLEDRGTFFIIAKNIYGTDRTFVTLDVRERARSLTPPSWSERTTSLTSLFKEVHHSNPSWRSAANLHSSYTSLYE</sequence>
<gene>
    <name evidence="6" type="ORF">GE061_005282</name>
</gene>
<dbReference type="InterPro" id="IPR007110">
    <property type="entry name" value="Ig-like_dom"/>
</dbReference>
<dbReference type="InterPro" id="IPR003598">
    <property type="entry name" value="Ig_sub2"/>
</dbReference>
<dbReference type="GO" id="GO:0005886">
    <property type="term" value="C:plasma membrane"/>
    <property type="evidence" value="ECO:0007669"/>
    <property type="project" value="TreeGrafter"/>
</dbReference>
<feature type="domain" description="Ig-like" evidence="5">
    <location>
        <begin position="2187"/>
        <end position="2286"/>
    </location>
</feature>
<dbReference type="GO" id="GO:0030424">
    <property type="term" value="C:axon"/>
    <property type="evidence" value="ECO:0007669"/>
    <property type="project" value="TreeGrafter"/>
</dbReference>
<dbReference type="SMART" id="SM00409">
    <property type="entry name" value="IG"/>
    <property type="match status" value="3"/>
</dbReference>
<feature type="domain" description="Ig-like" evidence="5">
    <location>
        <begin position="2087"/>
        <end position="2177"/>
    </location>
</feature>
<comment type="caution">
    <text evidence="6">The sequence shown here is derived from an EMBL/GenBank/DDBJ whole genome shotgun (WGS) entry which is preliminary data.</text>
</comment>
<dbReference type="OrthoDB" id="6630156at2759"/>
<keyword evidence="3" id="KW-0393">Immunoglobulin domain</keyword>
<evidence type="ECO:0000313" key="7">
    <source>
        <dbReference type="Proteomes" id="UP000466442"/>
    </source>
</evidence>
<keyword evidence="7" id="KW-1185">Reference proteome</keyword>
<evidence type="ECO:0000256" key="1">
    <source>
        <dbReference type="ARBA" id="ARBA00022729"/>
    </source>
</evidence>
<organism evidence="6 7">
    <name type="scientific">Apolygus lucorum</name>
    <name type="common">Small green plant bug</name>
    <name type="synonym">Lygocoris lucorum</name>
    <dbReference type="NCBI Taxonomy" id="248454"/>
    <lineage>
        <taxon>Eukaryota</taxon>
        <taxon>Metazoa</taxon>
        <taxon>Ecdysozoa</taxon>
        <taxon>Arthropoda</taxon>
        <taxon>Hexapoda</taxon>
        <taxon>Insecta</taxon>
        <taxon>Pterygota</taxon>
        <taxon>Neoptera</taxon>
        <taxon>Paraneoptera</taxon>
        <taxon>Hemiptera</taxon>
        <taxon>Heteroptera</taxon>
        <taxon>Panheteroptera</taxon>
        <taxon>Cimicomorpha</taxon>
        <taxon>Miridae</taxon>
        <taxon>Mirini</taxon>
        <taxon>Apolygus</taxon>
    </lineage>
</organism>
<dbReference type="InterPro" id="IPR036179">
    <property type="entry name" value="Ig-like_dom_sf"/>
</dbReference>
<feature type="compositionally biased region" description="Basic and acidic residues" evidence="4">
    <location>
        <begin position="1581"/>
        <end position="1694"/>
    </location>
</feature>
<dbReference type="PROSITE" id="PS50835">
    <property type="entry name" value="IG_LIKE"/>
    <property type="match status" value="3"/>
</dbReference>
<keyword evidence="1" id="KW-0732">Signal</keyword>
<dbReference type="GO" id="GO:0008046">
    <property type="term" value="F:axon guidance receptor activity"/>
    <property type="evidence" value="ECO:0007669"/>
    <property type="project" value="TreeGrafter"/>
</dbReference>
<dbReference type="PANTHER" id="PTHR45080">
    <property type="entry name" value="CONTACTIN 5"/>
    <property type="match status" value="1"/>
</dbReference>
<accession>A0A8S9WZS2</accession>
<dbReference type="SMART" id="SM00408">
    <property type="entry name" value="IGc2"/>
    <property type="match status" value="3"/>
</dbReference>
<feature type="region of interest" description="Disordered" evidence="4">
    <location>
        <begin position="1788"/>
        <end position="1835"/>
    </location>
</feature>
<dbReference type="PANTHER" id="PTHR45080:SF8">
    <property type="entry name" value="IG-LIKE DOMAIN-CONTAINING PROTEIN"/>
    <property type="match status" value="1"/>
</dbReference>